<evidence type="ECO:0000313" key="2">
    <source>
        <dbReference type="Proteomes" id="UP000224460"/>
    </source>
</evidence>
<sequence length="459" mass="53367">MEGRCPYCGELIYERPYCLNCKRDVRWVQKIYTISKAYFYKGYQEAENHHLTSAEIYLKKAVYYNKYNSAARNLLGLIYYESGKISLALKEWIISEAILKEDNFATHYIKQIQEQPKLLVTAKDSIHLYNKALLYLQQGNEDVAIIRLKKAVSLNPNLVEARNLLALCYIKGKQFFKANEQIKEVLRIDPTNPKALTYYKEVSKEDIEKIMPYEIEYVPRQSKKQVQPAKIINRGPTLAKYVANFIVGALCMFCVQTALILPNEIQNYKSDLFKAKEAEEKLEKLLQEEKLMNEEMIAQLKADNEKIMKEKASAELNASKIAQKTKLTEANQYYLEKDWIKAADTLYNIAASLLEEEDALIYANLKQEVYERAASKLYEEGYSQYRIKDFVNSRVSLEKALVYEPTEAVLRKTLYYLGCIEKENANIEKAKYYFEKVVKEYPQTNESSWSSNQLNALNS</sequence>
<name>A0AC61DG75_9FIRM</name>
<organism evidence="1 2">
    <name type="scientific">Sporanaerobium hydrogeniformans</name>
    <dbReference type="NCBI Taxonomy" id="3072179"/>
    <lineage>
        <taxon>Bacteria</taxon>
        <taxon>Bacillati</taxon>
        <taxon>Bacillota</taxon>
        <taxon>Clostridia</taxon>
        <taxon>Lachnospirales</taxon>
        <taxon>Lachnospiraceae</taxon>
        <taxon>Sporanaerobium</taxon>
    </lineage>
</organism>
<gene>
    <name evidence="1" type="ORF">CS063_02015</name>
</gene>
<reference evidence="1" key="1">
    <citation type="submission" date="2017-10" db="EMBL/GenBank/DDBJ databases">
        <title>Genome sequence of cellulolytic Lachnospiraceae bacterium XHS1971 isolated from hotspring sediment.</title>
        <authorList>
            <person name="Vasudevan G."/>
            <person name="Joshi A.J."/>
            <person name="Hivarkar S."/>
            <person name="Lanjekar V.B."/>
            <person name="Dhakephalkar P.K."/>
            <person name="Dagar S."/>
        </authorList>
    </citation>
    <scope>NUCLEOTIDE SEQUENCE</scope>
    <source>
        <strain evidence="1">XHS1971</strain>
    </source>
</reference>
<proteinExistence type="predicted"/>
<protein>
    <submittedName>
        <fullName evidence="1">Uncharacterized protein</fullName>
    </submittedName>
</protein>
<keyword evidence="2" id="KW-1185">Reference proteome</keyword>
<dbReference type="Proteomes" id="UP000224460">
    <property type="component" value="Unassembled WGS sequence"/>
</dbReference>
<accession>A0AC61DG75</accession>
<dbReference type="EMBL" id="PEDL01000001">
    <property type="protein sequence ID" value="PHV72274.1"/>
    <property type="molecule type" value="Genomic_DNA"/>
</dbReference>
<evidence type="ECO:0000313" key="1">
    <source>
        <dbReference type="EMBL" id="PHV72274.1"/>
    </source>
</evidence>
<comment type="caution">
    <text evidence="1">The sequence shown here is derived from an EMBL/GenBank/DDBJ whole genome shotgun (WGS) entry which is preliminary data.</text>
</comment>